<name>A0A1A7QYQ4_9FLAO</name>
<keyword evidence="1" id="KW-1133">Transmembrane helix</keyword>
<accession>A0A1A7QYQ4</accession>
<dbReference type="STRING" id="49280.A9996_13840"/>
<dbReference type="Proteomes" id="UP000248987">
    <property type="component" value="Unassembled WGS sequence"/>
</dbReference>
<sequence>MKKFEVYKNIRKRAVIFGLPISLFALMMVAILGSLLVIIFSFSFALIISILIFNAALYIGLIRITNNPQLFQLAKAFPSIISNKRNSGFDYGQD</sequence>
<feature type="transmembrane region" description="Helical" evidence="1">
    <location>
        <begin position="12"/>
        <end position="32"/>
    </location>
</feature>
<evidence type="ECO:0000313" key="2">
    <source>
        <dbReference type="EMBL" id="RAJ19172.1"/>
    </source>
</evidence>
<keyword evidence="1" id="KW-0812">Transmembrane</keyword>
<dbReference type="RefSeq" id="WP_066436204.1">
    <property type="nucleotide sequence ID" value="NZ_LZRN01000032.1"/>
</dbReference>
<keyword evidence="1" id="KW-0472">Membrane</keyword>
<reference evidence="2 3" key="1">
    <citation type="submission" date="2018-06" db="EMBL/GenBank/DDBJ databases">
        <title>Genomic Encyclopedia of Archaeal and Bacterial Type Strains, Phase II (KMG-II): from individual species to whole genera.</title>
        <authorList>
            <person name="Goeker M."/>
        </authorList>
    </citation>
    <scope>NUCLEOTIDE SEQUENCE [LARGE SCALE GENOMIC DNA]</scope>
    <source>
        <strain evidence="2 3">DSM 12408</strain>
    </source>
</reference>
<evidence type="ECO:0000313" key="3">
    <source>
        <dbReference type="Proteomes" id="UP000248987"/>
    </source>
</evidence>
<feature type="transmembrane region" description="Helical" evidence="1">
    <location>
        <begin position="38"/>
        <end position="61"/>
    </location>
</feature>
<organism evidence="2 3">
    <name type="scientific">Gelidibacter algens</name>
    <dbReference type="NCBI Taxonomy" id="49280"/>
    <lineage>
        <taxon>Bacteria</taxon>
        <taxon>Pseudomonadati</taxon>
        <taxon>Bacteroidota</taxon>
        <taxon>Flavobacteriia</taxon>
        <taxon>Flavobacteriales</taxon>
        <taxon>Flavobacteriaceae</taxon>
        <taxon>Gelidibacter</taxon>
    </lineage>
</organism>
<comment type="caution">
    <text evidence="2">The sequence shown here is derived from an EMBL/GenBank/DDBJ whole genome shotgun (WGS) entry which is preliminary data.</text>
</comment>
<dbReference type="EMBL" id="QLLQ01000023">
    <property type="protein sequence ID" value="RAJ19172.1"/>
    <property type="molecule type" value="Genomic_DNA"/>
</dbReference>
<protein>
    <submittedName>
        <fullName evidence="2">Uncharacterized protein</fullName>
    </submittedName>
</protein>
<dbReference type="OrthoDB" id="1449306at2"/>
<proteinExistence type="predicted"/>
<dbReference type="AlphaFoldDB" id="A0A1A7QYQ4"/>
<evidence type="ECO:0000256" key="1">
    <source>
        <dbReference type="SAM" id="Phobius"/>
    </source>
</evidence>
<gene>
    <name evidence="2" type="ORF">LX77_03625</name>
</gene>
<keyword evidence="3" id="KW-1185">Reference proteome</keyword>